<evidence type="ECO:0000256" key="13">
    <source>
        <dbReference type="RuleBase" id="RU004424"/>
    </source>
</evidence>
<evidence type="ECO:0000259" key="15">
    <source>
        <dbReference type="PROSITE" id="PS50262"/>
    </source>
</evidence>
<dbReference type="PANTHER" id="PTHR11394:SF30">
    <property type="entry name" value="TASTE RECEPTOR TYPE 2 MEMBER 104"/>
    <property type="match status" value="1"/>
</dbReference>
<keyword evidence="11 13" id="KW-0807">Transducer</keyword>
<comment type="caution">
    <text evidence="16">The sequence shown here is derived from an EMBL/GenBank/DDBJ whole genome shotgun (WGS) entry which is preliminary data.</text>
</comment>
<evidence type="ECO:0000256" key="4">
    <source>
        <dbReference type="ARBA" id="ARBA00022606"/>
    </source>
</evidence>
<feature type="transmembrane region" description="Helical" evidence="14">
    <location>
        <begin position="87"/>
        <end position="109"/>
    </location>
</feature>
<keyword evidence="7 13" id="KW-0297">G-protein coupled receptor</keyword>
<dbReference type="SUPFAM" id="SSF81321">
    <property type="entry name" value="Family A G protein-coupled receptor-like"/>
    <property type="match status" value="1"/>
</dbReference>
<dbReference type="GO" id="GO:0004930">
    <property type="term" value="F:G protein-coupled receptor activity"/>
    <property type="evidence" value="ECO:0007669"/>
    <property type="project" value="UniProtKB-KW"/>
</dbReference>
<organism evidence="16 17">
    <name type="scientific">Phodopus roborovskii</name>
    <name type="common">Roborovski's desert hamster</name>
    <name type="synonym">Cricetulus roborovskii</name>
    <dbReference type="NCBI Taxonomy" id="109678"/>
    <lineage>
        <taxon>Eukaryota</taxon>
        <taxon>Metazoa</taxon>
        <taxon>Chordata</taxon>
        <taxon>Craniata</taxon>
        <taxon>Vertebrata</taxon>
        <taxon>Euteleostomi</taxon>
        <taxon>Mammalia</taxon>
        <taxon>Eutheria</taxon>
        <taxon>Euarchontoglires</taxon>
        <taxon>Glires</taxon>
        <taxon>Rodentia</taxon>
        <taxon>Myomorpha</taxon>
        <taxon>Muroidea</taxon>
        <taxon>Cricetidae</taxon>
        <taxon>Cricetinae</taxon>
        <taxon>Phodopus</taxon>
    </lineage>
</organism>
<dbReference type="PROSITE" id="PS50262">
    <property type="entry name" value="G_PROTEIN_RECEP_F1_2"/>
    <property type="match status" value="1"/>
</dbReference>
<feature type="transmembrane region" description="Helical" evidence="14">
    <location>
        <begin position="185"/>
        <end position="207"/>
    </location>
</feature>
<feature type="transmembrane region" description="Helical" evidence="14">
    <location>
        <begin position="44"/>
        <end position="67"/>
    </location>
</feature>
<name>A0AAV0AB44_PHORO</name>
<evidence type="ECO:0000256" key="12">
    <source>
        <dbReference type="RuleBase" id="RU004423"/>
    </source>
</evidence>
<evidence type="ECO:0000256" key="9">
    <source>
        <dbReference type="ARBA" id="ARBA00023170"/>
    </source>
</evidence>
<evidence type="ECO:0000256" key="11">
    <source>
        <dbReference type="ARBA" id="ARBA00023224"/>
    </source>
</evidence>
<feature type="transmembrane region" description="Helical" evidence="14">
    <location>
        <begin position="129"/>
        <end position="149"/>
    </location>
</feature>
<dbReference type="InterPro" id="IPR007960">
    <property type="entry name" value="TAS2R"/>
</dbReference>
<protein>
    <recommendedName>
        <fullName evidence="13">Taste receptor type 2</fullName>
    </recommendedName>
</protein>
<proteinExistence type="inferred from homology"/>
<dbReference type="Pfam" id="PF05296">
    <property type="entry name" value="TAS2R"/>
    <property type="match status" value="1"/>
</dbReference>
<evidence type="ECO:0000313" key="17">
    <source>
        <dbReference type="Proteomes" id="UP001152836"/>
    </source>
</evidence>
<comment type="similarity">
    <text evidence="2 12">Belongs to the G-protein coupled receptor T2R family.</text>
</comment>
<feature type="domain" description="G-protein coupled receptors family 1 profile" evidence="15">
    <location>
        <begin position="23"/>
        <end position="280"/>
    </location>
</feature>
<gene>
    <name evidence="16" type="primary">Tas2r104</name>
    <name evidence="16" type="ORF">PHOROB_LOCUS16926</name>
</gene>
<dbReference type="PANTHER" id="PTHR11394">
    <property type="entry name" value="TASTE RECEPTOR TYPE 2"/>
    <property type="match status" value="1"/>
</dbReference>
<evidence type="ECO:0000256" key="3">
    <source>
        <dbReference type="ARBA" id="ARBA00022480"/>
    </source>
</evidence>
<keyword evidence="9 13" id="KW-0675">Receptor</keyword>
<evidence type="ECO:0000256" key="8">
    <source>
        <dbReference type="ARBA" id="ARBA00023136"/>
    </source>
</evidence>
<feature type="transmembrane region" description="Helical" evidence="14">
    <location>
        <begin position="6"/>
        <end position="32"/>
    </location>
</feature>
<feature type="transmembrane region" description="Helical" evidence="14">
    <location>
        <begin position="228"/>
        <end position="248"/>
    </location>
</feature>
<dbReference type="Proteomes" id="UP001152836">
    <property type="component" value="Unassembled WGS sequence"/>
</dbReference>
<evidence type="ECO:0000313" key="16">
    <source>
        <dbReference type="EMBL" id="CAH7425520.1"/>
    </source>
</evidence>
<dbReference type="GO" id="GO:0016020">
    <property type="term" value="C:membrane"/>
    <property type="evidence" value="ECO:0007669"/>
    <property type="project" value="UniProtKB-SubCell"/>
</dbReference>
<dbReference type="CDD" id="cd15021">
    <property type="entry name" value="7tm_TAS2R10"/>
    <property type="match status" value="1"/>
</dbReference>
<keyword evidence="10" id="KW-0325">Glycoprotein</keyword>
<evidence type="ECO:0000256" key="1">
    <source>
        <dbReference type="ARBA" id="ARBA00004141"/>
    </source>
</evidence>
<evidence type="ECO:0000256" key="7">
    <source>
        <dbReference type="ARBA" id="ARBA00023040"/>
    </source>
</evidence>
<evidence type="ECO:0000256" key="2">
    <source>
        <dbReference type="ARBA" id="ARBA00007376"/>
    </source>
</evidence>
<evidence type="ECO:0000256" key="5">
    <source>
        <dbReference type="ARBA" id="ARBA00022692"/>
    </source>
</evidence>
<dbReference type="InterPro" id="IPR017452">
    <property type="entry name" value="GPCR_Rhodpsn_7TM"/>
</dbReference>
<dbReference type="AlphaFoldDB" id="A0AAV0AB44"/>
<accession>A0AAV0AB44</accession>
<comment type="subcellular location">
    <subcellularLocation>
        <location evidence="1 13">Membrane</location>
        <topology evidence="1 13">Multi-pass membrane protein</topology>
    </subcellularLocation>
</comment>
<dbReference type="GO" id="GO:0033038">
    <property type="term" value="F:bitter taste receptor activity"/>
    <property type="evidence" value="ECO:0007669"/>
    <property type="project" value="InterPro"/>
</dbReference>
<evidence type="ECO:0000256" key="10">
    <source>
        <dbReference type="ARBA" id="ARBA00023180"/>
    </source>
</evidence>
<dbReference type="FunFam" id="1.20.1070.10:FF:000042">
    <property type="entry name" value="Taste receptor type 2 member 7"/>
    <property type="match status" value="1"/>
</dbReference>
<keyword evidence="5 13" id="KW-0812">Transmembrane</keyword>
<evidence type="ECO:0000256" key="14">
    <source>
        <dbReference type="SAM" id="Phobius"/>
    </source>
</evidence>
<reference evidence="16" key="1">
    <citation type="submission" date="2022-06" db="EMBL/GenBank/DDBJ databases">
        <authorList>
            <person name="Andreotti S."/>
            <person name="Wyler E."/>
        </authorList>
    </citation>
    <scope>NUCLEOTIDE SEQUENCE</scope>
</reference>
<keyword evidence="3 13" id="KW-0919">Taste</keyword>
<keyword evidence="8 13" id="KW-0472">Membrane</keyword>
<dbReference type="Gene3D" id="1.20.1070.10">
    <property type="entry name" value="Rhodopsin 7-helix transmembrane proteins"/>
    <property type="match status" value="1"/>
</dbReference>
<keyword evidence="4 13" id="KW-0716">Sensory transduction</keyword>
<sequence length="303" mass="34655">MLSAAEVILLFVATTEAVLGLLGNAFILLVNCTDWVRNKKLSKIGFILTGLAISRIFTIWIITLDAFANVFFGDMLMSSDLSECISYLWVIINHLSVWFGTSLSVFYFLKIANFSHYIFLWLKKRSDKVFTFLIGCLIITWLASLPPTAKVIKHVKMHHSNTSCLIHHLDKSDLLISYFFPNTGVIFLFVMALTACFLLIISLWRHNKQMQSHVSRFRDLNTEAHVKAMKVLISFIILFILYFAGIFTETLCLFLKEKKIIFLFGFIMSSLYPCCHSFILILTSSQLKQTSVRVLKGLKCCET</sequence>
<evidence type="ECO:0000256" key="6">
    <source>
        <dbReference type="ARBA" id="ARBA00022989"/>
    </source>
</evidence>
<keyword evidence="6 14" id="KW-1133">Transmembrane helix</keyword>
<feature type="transmembrane region" description="Helical" evidence="14">
    <location>
        <begin position="260"/>
        <end position="283"/>
    </location>
</feature>
<keyword evidence="17" id="KW-1185">Reference proteome</keyword>
<dbReference type="EMBL" id="CALSGD010001622">
    <property type="protein sequence ID" value="CAH7425520.1"/>
    <property type="molecule type" value="Genomic_DNA"/>
</dbReference>